<feature type="transmembrane region" description="Helical" evidence="4">
    <location>
        <begin position="494"/>
        <end position="514"/>
    </location>
</feature>
<gene>
    <name evidence="6" type="ORF">SAMN02745823_02929</name>
</gene>
<dbReference type="Pfam" id="PF00144">
    <property type="entry name" value="Beta-lactamase"/>
    <property type="match status" value="1"/>
</dbReference>
<evidence type="ECO:0000256" key="1">
    <source>
        <dbReference type="ARBA" id="ARBA00004370"/>
    </source>
</evidence>
<feature type="transmembrane region" description="Helical" evidence="4">
    <location>
        <begin position="406"/>
        <end position="427"/>
    </location>
</feature>
<evidence type="ECO:0000256" key="3">
    <source>
        <dbReference type="SAM" id="MobiDB-lite"/>
    </source>
</evidence>
<dbReference type="OrthoDB" id="9797709at2"/>
<evidence type="ECO:0000259" key="5">
    <source>
        <dbReference type="Pfam" id="PF00144"/>
    </source>
</evidence>
<dbReference type="Proteomes" id="UP000183995">
    <property type="component" value="Unassembled WGS sequence"/>
</dbReference>
<keyword evidence="4" id="KW-1133">Transmembrane helix</keyword>
<dbReference type="InterPro" id="IPR050491">
    <property type="entry name" value="AmpC-like"/>
</dbReference>
<dbReference type="PANTHER" id="PTHR46825:SF11">
    <property type="entry name" value="PENICILLIN-BINDING PROTEIN 4"/>
    <property type="match status" value="1"/>
</dbReference>
<comment type="subcellular location">
    <subcellularLocation>
        <location evidence="1">Membrane</location>
    </subcellularLocation>
</comment>
<feature type="region of interest" description="Disordered" evidence="3">
    <location>
        <begin position="181"/>
        <end position="204"/>
    </location>
</feature>
<name>A0A1M5YWI7_9FIRM</name>
<evidence type="ECO:0000313" key="7">
    <source>
        <dbReference type="Proteomes" id="UP000183995"/>
    </source>
</evidence>
<feature type="domain" description="Beta-lactamase-related" evidence="5">
    <location>
        <begin position="63"/>
        <end position="380"/>
    </location>
</feature>
<dbReference type="InterPro" id="IPR012338">
    <property type="entry name" value="Beta-lactam/transpept-like"/>
</dbReference>
<dbReference type="PANTHER" id="PTHR46825">
    <property type="entry name" value="D-ALANYL-D-ALANINE-CARBOXYPEPTIDASE/ENDOPEPTIDASE AMPH"/>
    <property type="match status" value="1"/>
</dbReference>
<organism evidence="6 7">
    <name type="scientific">Sporobacter termitidis DSM 10068</name>
    <dbReference type="NCBI Taxonomy" id="1123282"/>
    <lineage>
        <taxon>Bacteria</taxon>
        <taxon>Bacillati</taxon>
        <taxon>Bacillota</taxon>
        <taxon>Clostridia</taxon>
        <taxon>Eubacteriales</taxon>
        <taxon>Oscillospiraceae</taxon>
        <taxon>Sporobacter</taxon>
    </lineage>
</organism>
<protein>
    <submittedName>
        <fullName evidence="6">CubicO group peptidase, beta-lactamase class C family</fullName>
    </submittedName>
</protein>
<evidence type="ECO:0000313" key="6">
    <source>
        <dbReference type="EMBL" id="SHI16427.1"/>
    </source>
</evidence>
<dbReference type="Gene3D" id="3.40.710.10">
    <property type="entry name" value="DD-peptidase/beta-lactamase superfamily"/>
    <property type="match status" value="1"/>
</dbReference>
<sequence length="521" mass="56486">MKSSTARKIYIILCIFLTCLASFLLLLFKSDIFFVHKKLISANDGQIADSLDGGVPPLVREIEKVITDGMTRGKIPGLSVVAVSGGETLFKAGYGYADIGIGSPATSGTLFQLGSDSKAFTALGVLKLQKDGVIDLGDSIASYIPWLKFYDGGKEADVTVGELLHHTSGIPARTIARIPESDDESGGAIESTVKTFSGSELDSPPGEKYEYATINYDILGLLIEYASGMRYEDYIQKYVLEPAGLHHTYLYQSQLKPEETAAGYKIGFFSPLYDKAPAYEGNKPAGYIVSSADDMALWLKLQLGTLPAAALSPDLINASHTPDLSVPPFGENMSYAAGWIVCDRDGTEILHSGSNPNFSSFIDFRPSEKLGVAVLCNMNSAYTADIAQSVMALLAHRAAPAGVGDFYGMVDTICVFVLFAAVCADLISFERLIRRLRSFRGDIAAKQPGERHTAKIIFFTALFLAIGAALYELPSLAFGGVTWRYLFVWYPVSGRYALISLCVLVGLTYLNVLLRPLRHRS</sequence>
<evidence type="ECO:0000256" key="4">
    <source>
        <dbReference type="SAM" id="Phobius"/>
    </source>
</evidence>
<dbReference type="STRING" id="1123282.SAMN02745823_02929"/>
<reference evidence="6 7" key="1">
    <citation type="submission" date="2016-11" db="EMBL/GenBank/DDBJ databases">
        <authorList>
            <person name="Jaros S."/>
            <person name="Januszkiewicz K."/>
            <person name="Wedrychowicz H."/>
        </authorList>
    </citation>
    <scope>NUCLEOTIDE SEQUENCE [LARGE SCALE GENOMIC DNA]</scope>
    <source>
        <strain evidence="6 7">DSM 10068</strain>
    </source>
</reference>
<feature type="transmembrane region" description="Helical" evidence="4">
    <location>
        <begin position="456"/>
        <end position="474"/>
    </location>
</feature>
<dbReference type="InterPro" id="IPR001466">
    <property type="entry name" value="Beta-lactam-related"/>
</dbReference>
<dbReference type="RefSeq" id="WP_073080469.1">
    <property type="nucleotide sequence ID" value="NZ_FQXV01000011.1"/>
</dbReference>
<feature type="transmembrane region" description="Helical" evidence="4">
    <location>
        <begin position="9"/>
        <end position="28"/>
    </location>
</feature>
<proteinExistence type="predicted"/>
<evidence type="ECO:0000256" key="2">
    <source>
        <dbReference type="ARBA" id="ARBA00023136"/>
    </source>
</evidence>
<keyword evidence="4" id="KW-0812">Transmembrane</keyword>
<dbReference type="AlphaFoldDB" id="A0A1M5YWI7"/>
<keyword evidence="2 4" id="KW-0472">Membrane</keyword>
<keyword evidence="7" id="KW-1185">Reference proteome</keyword>
<dbReference type="EMBL" id="FQXV01000011">
    <property type="protein sequence ID" value="SHI16427.1"/>
    <property type="molecule type" value="Genomic_DNA"/>
</dbReference>
<dbReference type="SUPFAM" id="SSF56601">
    <property type="entry name" value="beta-lactamase/transpeptidase-like"/>
    <property type="match status" value="1"/>
</dbReference>
<dbReference type="GO" id="GO:0016020">
    <property type="term" value="C:membrane"/>
    <property type="evidence" value="ECO:0007669"/>
    <property type="project" value="UniProtKB-SubCell"/>
</dbReference>
<accession>A0A1M5YWI7</accession>